<dbReference type="Proteomes" id="UP001069090">
    <property type="component" value="Unassembled WGS sequence"/>
</dbReference>
<comment type="caution">
    <text evidence="2">The sequence shown here is derived from an EMBL/GenBank/DDBJ whole genome shotgun (WGS) entry which is preliminary data.</text>
</comment>
<reference evidence="2 3" key="1">
    <citation type="submission" date="2022-12" db="EMBL/GenBank/DDBJ databases">
        <title>Dasania phycosphaerae sp. nov., isolated from particulate material of the south coast of Korea.</title>
        <authorList>
            <person name="Jiang Y."/>
        </authorList>
    </citation>
    <scope>NUCLEOTIDE SEQUENCE [LARGE SCALE GENOMIC DNA]</scope>
    <source>
        <strain evidence="2 3">GY-19</strain>
    </source>
</reference>
<evidence type="ECO:0000313" key="3">
    <source>
        <dbReference type="Proteomes" id="UP001069090"/>
    </source>
</evidence>
<accession>A0A9J6RPP9</accession>
<feature type="chain" id="PRO_5039926692" evidence="1">
    <location>
        <begin position="20"/>
        <end position="257"/>
    </location>
</feature>
<sequence length="257" mass="28872">MKKLAYIVLGFLVTTGAYANNQSTQGSNSATVISDMKSTLDKEAAASLTEKDRSLAKQWMLSETDWVKYKQIMSGPRGIWSPGLDPITALGVSETDPQERKRYAELWIKMETRRAELEMAFEVERQRAASRILGNQLAVNNTSWIREWEEKRVEVNKQVILFVDSECKESCKSMFEELHASVGDNARLDIFFKQGASSDEIGQWASFMKIAPEVVRARAITLNFDEGKSTELGIDMNSLPQVRVVDLKSGAVTATYK</sequence>
<keyword evidence="1" id="KW-0732">Signal</keyword>
<dbReference type="InterPro" id="IPR022293">
    <property type="entry name" value="Integrating-conj_element"/>
</dbReference>
<dbReference type="AlphaFoldDB" id="A0A9J6RPP9"/>
<keyword evidence="3" id="KW-1185">Reference proteome</keyword>
<dbReference type="NCBIfam" id="TIGR03759">
    <property type="entry name" value="conj_TIGR03759"/>
    <property type="match status" value="1"/>
</dbReference>
<protein>
    <submittedName>
        <fullName evidence="2">TIGR03759 family integrating conjugative element protein</fullName>
    </submittedName>
</protein>
<proteinExistence type="predicted"/>
<feature type="signal peptide" evidence="1">
    <location>
        <begin position="1"/>
        <end position="19"/>
    </location>
</feature>
<evidence type="ECO:0000313" key="2">
    <source>
        <dbReference type="EMBL" id="MCZ0866539.1"/>
    </source>
</evidence>
<dbReference type="RefSeq" id="WP_268905211.1">
    <property type="nucleotide sequence ID" value="NZ_JAPTGG010000013.1"/>
</dbReference>
<gene>
    <name evidence="2" type="ORF">O0V09_15105</name>
</gene>
<name>A0A9J6RPP9_9GAMM</name>
<dbReference type="EMBL" id="JAPTGG010000013">
    <property type="protein sequence ID" value="MCZ0866539.1"/>
    <property type="molecule type" value="Genomic_DNA"/>
</dbReference>
<evidence type="ECO:0000256" key="1">
    <source>
        <dbReference type="SAM" id="SignalP"/>
    </source>
</evidence>
<organism evidence="2 3">
    <name type="scientific">Dasania phycosphaerae</name>
    <dbReference type="NCBI Taxonomy" id="2950436"/>
    <lineage>
        <taxon>Bacteria</taxon>
        <taxon>Pseudomonadati</taxon>
        <taxon>Pseudomonadota</taxon>
        <taxon>Gammaproteobacteria</taxon>
        <taxon>Cellvibrionales</taxon>
        <taxon>Spongiibacteraceae</taxon>
        <taxon>Dasania</taxon>
    </lineage>
</organism>